<dbReference type="PROSITE" id="PS00107">
    <property type="entry name" value="PROTEIN_KINASE_ATP"/>
    <property type="match status" value="1"/>
</dbReference>
<reference evidence="18" key="1">
    <citation type="submission" date="2015-07" db="EMBL/GenBank/DDBJ databases">
        <title>MeaNS - Measles Nucleotide Surveillance Program.</title>
        <authorList>
            <person name="Tran T."/>
            <person name="Druce J."/>
        </authorList>
    </citation>
    <scope>NUCLEOTIDE SEQUENCE</scope>
    <source>
        <strain evidence="18">UCB-OBI-ISO-001</strain>
        <tissue evidence="18">Gonad</tissue>
    </source>
</reference>
<evidence type="ECO:0000256" key="8">
    <source>
        <dbReference type="ARBA" id="ARBA00023137"/>
    </source>
</evidence>
<dbReference type="SUPFAM" id="SSF56112">
    <property type="entry name" value="Protein kinase-like (PK-like)"/>
    <property type="match status" value="1"/>
</dbReference>
<evidence type="ECO:0000256" key="12">
    <source>
        <dbReference type="PIRSR" id="PIRSR037281-1"/>
    </source>
</evidence>
<dbReference type="PANTHER" id="PTHR11042:SF185">
    <property type="entry name" value="WEE1-LIKE PROTEIN KINASE"/>
    <property type="match status" value="1"/>
</dbReference>
<comment type="subcellular location">
    <subcellularLocation>
        <location evidence="1 11">Nucleus</location>
    </subcellularLocation>
</comment>
<keyword evidence="6 11" id="KW-0067">ATP-binding</keyword>
<dbReference type="PIRSF" id="PIRSF037281">
    <property type="entry name" value="Wee1-like_protein_kinase"/>
    <property type="match status" value="1"/>
</dbReference>
<comment type="catalytic activity">
    <reaction evidence="11">
        <text>L-tyrosyl-[protein] + ATP = O-phospho-L-tyrosyl-[protein] + ADP + H(+)</text>
        <dbReference type="Rhea" id="RHEA:10596"/>
        <dbReference type="Rhea" id="RHEA-COMP:10136"/>
        <dbReference type="Rhea" id="RHEA-COMP:20101"/>
        <dbReference type="ChEBI" id="CHEBI:15378"/>
        <dbReference type="ChEBI" id="CHEBI:30616"/>
        <dbReference type="ChEBI" id="CHEBI:46858"/>
        <dbReference type="ChEBI" id="CHEBI:61978"/>
        <dbReference type="ChEBI" id="CHEBI:456216"/>
        <dbReference type="EC" id="2.7.10.2"/>
    </reaction>
</comment>
<dbReference type="GO" id="GO:0005524">
    <property type="term" value="F:ATP binding"/>
    <property type="evidence" value="ECO:0007669"/>
    <property type="project" value="UniProtKB-UniRule"/>
</dbReference>
<feature type="binding site" evidence="14">
    <location>
        <position position="463"/>
    </location>
    <ligand>
        <name>Mg(2+)</name>
        <dbReference type="ChEBI" id="CHEBI:18420"/>
        <label>1</label>
    </ligand>
</feature>
<dbReference type="EC" id="2.7.10.2" evidence="11"/>
<keyword evidence="8 11" id="KW-0829">Tyrosine-protein kinase</keyword>
<evidence type="ECO:0000256" key="7">
    <source>
        <dbReference type="ARBA" id="ARBA00022842"/>
    </source>
</evidence>
<feature type="compositionally biased region" description="Basic and acidic residues" evidence="16">
    <location>
        <begin position="48"/>
        <end position="60"/>
    </location>
</feature>
<evidence type="ECO:0000259" key="17">
    <source>
        <dbReference type="PROSITE" id="PS50011"/>
    </source>
</evidence>
<dbReference type="SMART" id="SM00220">
    <property type="entry name" value="S_TKc"/>
    <property type="match status" value="1"/>
</dbReference>
<dbReference type="GO" id="GO:0000287">
    <property type="term" value="F:magnesium ion binding"/>
    <property type="evidence" value="ECO:0007669"/>
    <property type="project" value="InterPro"/>
</dbReference>
<feature type="domain" description="Protein kinase" evidence="17">
    <location>
        <begin position="304"/>
        <end position="568"/>
    </location>
</feature>
<dbReference type="GO" id="GO:0005634">
    <property type="term" value="C:nucleus"/>
    <property type="evidence" value="ECO:0007669"/>
    <property type="project" value="UniProtKB-SubCell"/>
</dbReference>
<proteinExistence type="inferred from homology"/>
<keyword evidence="3 11" id="KW-0479">Metal-binding</keyword>
<feature type="compositionally biased region" description="Polar residues" evidence="16">
    <location>
        <begin position="18"/>
        <end position="34"/>
    </location>
</feature>
<evidence type="ECO:0000256" key="15">
    <source>
        <dbReference type="PROSITE-ProRule" id="PRU10141"/>
    </source>
</evidence>
<dbReference type="GO" id="GO:0000278">
    <property type="term" value="P:mitotic cell cycle"/>
    <property type="evidence" value="ECO:0007669"/>
    <property type="project" value="InterPro"/>
</dbReference>
<dbReference type="InterPro" id="IPR050339">
    <property type="entry name" value="CC_SR_Kinase"/>
</dbReference>
<dbReference type="Pfam" id="PF00069">
    <property type="entry name" value="Pkinase"/>
    <property type="match status" value="1"/>
</dbReference>
<dbReference type="InterPro" id="IPR017164">
    <property type="entry name" value="Wee1-like_protein_kinase"/>
</dbReference>
<evidence type="ECO:0000256" key="6">
    <source>
        <dbReference type="ARBA" id="ARBA00022840"/>
    </source>
</evidence>
<dbReference type="EMBL" id="KQ416499">
    <property type="protein sequence ID" value="KOF96741.1"/>
    <property type="molecule type" value="Genomic_DNA"/>
</dbReference>
<dbReference type="GO" id="GO:0005737">
    <property type="term" value="C:cytoplasm"/>
    <property type="evidence" value="ECO:0007669"/>
    <property type="project" value="TreeGrafter"/>
</dbReference>
<dbReference type="OrthoDB" id="5337378at2759"/>
<feature type="binding site" evidence="15">
    <location>
        <position position="334"/>
    </location>
    <ligand>
        <name>ATP</name>
        <dbReference type="ChEBI" id="CHEBI:30616"/>
    </ligand>
</feature>
<evidence type="ECO:0000256" key="9">
    <source>
        <dbReference type="ARBA" id="ARBA00023242"/>
    </source>
</evidence>
<dbReference type="KEGG" id="obi:106884002"/>
<keyword evidence="4 11" id="KW-0547">Nucleotide-binding</keyword>
<dbReference type="STRING" id="37653.A0A0L8I5H4"/>
<keyword evidence="9 11" id="KW-0539">Nucleus</keyword>
<accession>A0A0L8I5H4</accession>
<comment type="cofactor">
    <cofactor evidence="14">
        <name>Mg(2+)</name>
        <dbReference type="ChEBI" id="CHEBI:18420"/>
    </cofactor>
    <text evidence="14">Binds 2 magnesium ions per subunit.</text>
</comment>
<dbReference type="FunFam" id="3.30.200.20:FF:000115">
    <property type="entry name" value="Wee1-like kinase 2"/>
    <property type="match status" value="1"/>
</dbReference>
<dbReference type="PANTHER" id="PTHR11042">
    <property type="entry name" value="EUKARYOTIC TRANSLATION INITIATION FACTOR 2-ALPHA KINASE EIF2-ALPHA KINASE -RELATED"/>
    <property type="match status" value="1"/>
</dbReference>
<organism evidence="18">
    <name type="scientific">Octopus bimaculoides</name>
    <name type="common">California two-spotted octopus</name>
    <dbReference type="NCBI Taxonomy" id="37653"/>
    <lineage>
        <taxon>Eukaryota</taxon>
        <taxon>Metazoa</taxon>
        <taxon>Spiralia</taxon>
        <taxon>Lophotrochozoa</taxon>
        <taxon>Mollusca</taxon>
        <taxon>Cephalopoda</taxon>
        <taxon>Coleoidea</taxon>
        <taxon>Octopodiformes</taxon>
        <taxon>Octopoda</taxon>
        <taxon>Incirrata</taxon>
        <taxon>Octopodidae</taxon>
        <taxon>Octopus</taxon>
    </lineage>
</organism>
<feature type="active site" description="Proton acceptor" evidence="12">
    <location>
        <position position="425"/>
    </location>
</feature>
<feature type="region of interest" description="Disordered" evidence="16">
    <location>
        <begin position="1"/>
        <end position="60"/>
    </location>
</feature>
<evidence type="ECO:0000256" key="3">
    <source>
        <dbReference type="ARBA" id="ARBA00022723"/>
    </source>
</evidence>
<evidence type="ECO:0000313" key="18">
    <source>
        <dbReference type="EMBL" id="KOF96741.1"/>
    </source>
</evidence>
<dbReference type="InterPro" id="IPR011009">
    <property type="entry name" value="Kinase-like_dom_sf"/>
</dbReference>
<keyword evidence="2 11" id="KW-0808">Transferase</keyword>
<dbReference type="Gene3D" id="1.10.510.10">
    <property type="entry name" value="Transferase(Phosphotransferase) domain 1"/>
    <property type="match status" value="1"/>
</dbReference>
<evidence type="ECO:0000256" key="14">
    <source>
        <dbReference type="PIRSR" id="PIRSR037281-3"/>
    </source>
</evidence>
<evidence type="ECO:0000256" key="16">
    <source>
        <dbReference type="SAM" id="MobiDB-lite"/>
    </source>
</evidence>
<gene>
    <name evidence="18" type="ORF">OCBIM_22033939mg</name>
</gene>
<dbReference type="InterPro" id="IPR000719">
    <property type="entry name" value="Prot_kinase_dom"/>
</dbReference>
<keyword evidence="7 14" id="KW-0460">Magnesium</keyword>
<evidence type="ECO:0000256" key="11">
    <source>
        <dbReference type="PIRNR" id="PIRNR037281"/>
    </source>
</evidence>
<evidence type="ECO:0000256" key="4">
    <source>
        <dbReference type="ARBA" id="ARBA00022741"/>
    </source>
</evidence>
<feature type="binding site" evidence="13">
    <location>
        <position position="333"/>
    </location>
    <ligand>
        <name>ATP</name>
        <dbReference type="ChEBI" id="CHEBI:30616"/>
    </ligand>
</feature>
<comment type="similarity">
    <text evidence="11">Belongs to the protein kinase superfamily. Ser/Thr protein kinase family. WEE1 subfamily.</text>
</comment>
<evidence type="ECO:0000256" key="10">
    <source>
        <dbReference type="ARBA" id="ARBA00037982"/>
    </source>
</evidence>
<dbReference type="InterPro" id="IPR017441">
    <property type="entry name" value="Protein_kinase_ATP_BS"/>
</dbReference>
<dbReference type="GO" id="GO:0004715">
    <property type="term" value="F:non-membrane spanning protein tyrosine kinase activity"/>
    <property type="evidence" value="ECO:0007669"/>
    <property type="project" value="UniProtKB-UniRule"/>
</dbReference>
<feature type="binding site" evidence="14">
    <location>
        <position position="430"/>
    </location>
    <ligand>
        <name>Mg(2+)</name>
        <dbReference type="ChEBI" id="CHEBI:18420"/>
        <label>1</label>
    </ligand>
</feature>
<evidence type="ECO:0000256" key="13">
    <source>
        <dbReference type="PIRSR" id="PIRSR037281-2"/>
    </source>
</evidence>
<name>A0A0L8I5H4_OCTBM</name>
<dbReference type="PROSITE" id="PS50011">
    <property type="entry name" value="PROTEIN_KINASE_DOM"/>
    <property type="match status" value="1"/>
</dbReference>
<evidence type="ECO:0000256" key="1">
    <source>
        <dbReference type="ARBA" id="ARBA00004123"/>
    </source>
</evidence>
<evidence type="ECO:0000256" key="5">
    <source>
        <dbReference type="ARBA" id="ARBA00022777"/>
    </source>
</evidence>
<dbReference type="InterPro" id="IPR008271">
    <property type="entry name" value="Ser/Thr_kinase_AS"/>
</dbReference>
<keyword evidence="5 11" id="KW-0418">Kinase</keyword>
<dbReference type="PROSITE" id="PS00108">
    <property type="entry name" value="PROTEIN_KINASE_ST"/>
    <property type="match status" value="1"/>
</dbReference>
<comment type="similarity">
    <text evidence="10">Belongs to the protein kinase superfamily. Ser/Thr protein kinase family. GCN2 subfamily.</text>
</comment>
<dbReference type="AlphaFoldDB" id="A0A0L8I5H4"/>
<dbReference type="Gene3D" id="3.30.200.20">
    <property type="entry name" value="Phosphorylase Kinase, domain 1"/>
    <property type="match status" value="1"/>
</dbReference>
<sequence>MPHTSQGKPVSRRCFSRVNGTSMRTTLDFNSSGSAEDMMEDEDEEDSLPTKHDKRHEDPNNRSFLRISLDLYNDSAIVADLLEEDDDVMATNLPSSQTPNRKIFNTSHNSPFRWRRAVTTGGRITRSKIEPVGAIPFNPEMEISAIVDFNSSQENALHTPQLDTSGCDTPSRQMSPLNHKLTPTTQSPPEVLCVSPPHRKFRALRLFDTPHTPQTLLLNVRKKDKYTGDRTKVKCLRKKKIERLEANVNPFATSITCRASGEKRTRSQSDKYCDILNVVEEIDCPQPKKLALREISTSRYKEEFFEVCKLGDGEFGSAYKCVNRLDGCIYAIKKSKMPVAGSQYERVALNEVYAHAVLGQHRHVVRYYSAWAEDDHMYIQNEFCNGGNLAEAVQKPASERNLKHIIFQIANGLKYIHSKGLIHLDIKPGNIFVHKEETVESGTESCSEDDPDFSPQITYKIGDLGHVTKVSNPRVEEGDCHYLPKEILAEDFRNLYKADIFSLGLTAYEMGGGGPLPKNGDLWHSIREDGLPYLSHYSAEFNKLLNTMVHVNAEYRPTAFALTKSQVLCPQAMKTKTQLCKELNEEKLRNRLLSKQLESKKCCCKIPTDNCLGQKCKSSRLIGHGIKRSYSLSDI</sequence>
<protein>
    <recommendedName>
        <fullName evidence="11">Wee1-like protein kinase</fullName>
        <ecNumber evidence="11">2.7.10.2</ecNumber>
    </recommendedName>
</protein>
<evidence type="ECO:0000256" key="2">
    <source>
        <dbReference type="ARBA" id="ARBA00022679"/>
    </source>
</evidence>
<feature type="compositionally biased region" description="Acidic residues" evidence="16">
    <location>
        <begin position="37"/>
        <end position="47"/>
    </location>
</feature>